<protein>
    <submittedName>
        <fullName evidence="2">Uncharacterized protein</fullName>
    </submittedName>
</protein>
<organism evidence="2 3">
    <name type="scientific">Pleurodeles waltl</name>
    <name type="common">Iberian ribbed newt</name>
    <dbReference type="NCBI Taxonomy" id="8319"/>
    <lineage>
        <taxon>Eukaryota</taxon>
        <taxon>Metazoa</taxon>
        <taxon>Chordata</taxon>
        <taxon>Craniata</taxon>
        <taxon>Vertebrata</taxon>
        <taxon>Euteleostomi</taxon>
        <taxon>Amphibia</taxon>
        <taxon>Batrachia</taxon>
        <taxon>Caudata</taxon>
        <taxon>Salamandroidea</taxon>
        <taxon>Salamandridae</taxon>
        <taxon>Pleurodelinae</taxon>
        <taxon>Pleurodeles</taxon>
    </lineage>
</organism>
<keyword evidence="3" id="KW-1185">Reference proteome</keyword>
<feature type="coiled-coil region" evidence="1">
    <location>
        <begin position="128"/>
        <end position="155"/>
    </location>
</feature>
<dbReference type="Proteomes" id="UP001066276">
    <property type="component" value="Chromosome 7"/>
</dbReference>
<name>A0AAV7PV72_PLEWA</name>
<dbReference type="AlphaFoldDB" id="A0AAV7PV72"/>
<reference evidence="2" key="1">
    <citation type="journal article" date="2022" name="bioRxiv">
        <title>Sequencing and chromosome-scale assembly of the giantPleurodeles waltlgenome.</title>
        <authorList>
            <person name="Brown T."/>
            <person name="Elewa A."/>
            <person name="Iarovenko S."/>
            <person name="Subramanian E."/>
            <person name="Araus A.J."/>
            <person name="Petzold A."/>
            <person name="Susuki M."/>
            <person name="Suzuki K.-i.T."/>
            <person name="Hayashi T."/>
            <person name="Toyoda A."/>
            <person name="Oliveira C."/>
            <person name="Osipova E."/>
            <person name="Leigh N.D."/>
            <person name="Simon A."/>
            <person name="Yun M.H."/>
        </authorList>
    </citation>
    <scope>NUCLEOTIDE SEQUENCE</scope>
    <source>
        <strain evidence="2">20211129_DDA</strain>
        <tissue evidence="2">Liver</tissue>
    </source>
</reference>
<sequence length="215" mass="24260">MGKERNRFEALTNMEDTPEIIERGKVEDVGTQNGSEVAIGPTPVIQKSAGRYSLHKESPTMKDSGSMNLALAVDVKKGFSVSEANQAEIRESCEVLEKKLNLLSVRTQAVEYTVDVKNSRAGESLADIQLLKRREQEMQDKLEQLENSLRRNNLRMLNVPEGEEGDNLKTYVMSHLKRRKTITLEAEEEDIARAFKESIRTRLGKILTEQGRGKV</sequence>
<evidence type="ECO:0000256" key="1">
    <source>
        <dbReference type="SAM" id="Coils"/>
    </source>
</evidence>
<proteinExistence type="predicted"/>
<dbReference type="EMBL" id="JANPWB010000011">
    <property type="protein sequence ID" value="KAJ1130834.1"/>
    <property type="molecule type" value="Genomic_DNA"/>
</dbReference>
<evidence type="ECO:0000313" key="3">
    <source>
        <dbReference type="Proteomes" id="UP001066276"/>
    </source>
</evidence>
<gene>
    <name evidence="2" type="ORF">NDU88_009181</name>
</gene>
<evidence type="ECO:0000313" key="2">
    <source>
        <dbReference type="EMBL" id="KAJ1130834.1"/>
    </source>
</evidence>
<keyword evidence="1" id="KW-0175">Coiled coil</keyword>
<comment type="caution">
    <text evidence="2">The sequence shown here is derived from an EMBL/GenBank/DDBJ whole genome shotgun (WGS) entry which is preliminary data.</text>
</comment>
<accession>A0AAV7PV72</accession>